<dbReference type="InterPro" id="IPR012550">
    <property type="entry name" value="DUF1706"/>
</dbReference>
<accession>A0ABM8AD89</accession>
<evidence type="ECO:0008006" key="3">
    <source>
        <dbReference type="Google" id="ProtNLM"/>
    </source>
</evidence>
<name>A0ABM8AD89_9DEIO</name>
<dbReference type="Pfam" id="PF08020">
    <property type="entry name" value="DUF1706"/>
    <property type="match status" value="1"/>
</dbReference>
<sequence>MHTPHSRAELLARIAFERQLWQDTVEAIGPRHALAPGAMGRDWTFLDLVAHLTTWWRWEVANVALIRRGERPSPPPSREEVQVINAWTQLTNRDRAWKDVTRDAAETWDQLAAGVAALPEQDLLAVGGFEWLGDEGLGQRLLVGFLDHWHVEHEPKARALLDDLTARG</sequence>
<reference evidence="1" key="1">
    <citation type="submission" date="2022-07" db="EMBL/GenBank/DDBJ databases">
        <title>Complete Genome Sequence of the Radioresistant Bacterium Deinococcus aetherius ST0316, Isolated from the Air Dust collected in Lower Stratosphere above Japan.</title>
        <authorList>
            <person name="Satoh K."/>
            <person name="Hagiwara K."/>
            <person name="Katsumata K."/>
            <person name="Kubo A."/>
            <person name="Yokobori S."/>
            <person name="Yamagishi A."/>
            <person name="Oono Y."/>
            <person name="Narumi I."/>
        </authorList>
    </citation>
    <scope>NUCLEOTIDE SEQUENCE</scope>
    <source>
        <strain evidence="1">ST0316</strain>
    </source>
</reference>
<dbReference type="Proteomes" id="UP001064971">
    <property type="component" value="Chromosome"/>
</dbReference>
<evidence type="ECO:0000313" key="1">
    <source>
        <dbReference type="EMBL" id="BDP41709.1"/>
    </source>
</evidence>
<dbReference type="SUPFAM" id="SSF109854">
    <property type="entry name" value="DinB/YfiT-like putative metalloenzymes"/>
    <property type="match status" value="1"/>
</dbReference>
<proteinExistence type="predicted"/>
<dbReference type="Gene3D" id="1.20.120.450">
    <property type="entry name" value="dinb family like domain"/>
    <property type="match status" value="1"/>
</dbReference>
<gene>
    <name evidence="1" type="ORF">DAETH_16780</name>
</gene>
<keyword evidence="2" id="KW-1185">Reference proteome</keyword>
<dbReference type="InterPro" id="IPR034660">
    <property type="entry name" value="DinB/YfiT-like"/>
</dbReference>
<protein>
    <recommendedName>
        <fullName evidence="3">DinB-like domain-containing protein</fullName>
    </recommendedName>
</protein>
<organism evidence="1 2">
    <name type="scientific">Deinococcus aetherius</name>
    <dbReference type="NCBI Taxonomy" id="200252"/>
    <lineage>
        <taxon>Bacteria</taxon>
        <taxon>Thermotogati</taxon>
        <taxon>Deinococcota</taxon>
        <taxon>Deinococci</taxon>
        <taxon>Deinococcales</taxon>
        <taxon>Deinococcaceae</taxon>
        <taxon>Deinococcus</taxon>
    </lineage>
</organism>
<dbReference type="RefSeq" id="WP_264774442.1">
    <property type="nucleotide sequence ID" value="NZ_AP026560.1"/>
</dbReference>
<dbReference type="EMBL" id="AP026560">
    <property type="protein sequence ID" value="BDP41709.1"/>
    <property type="molecule type" value="Genomic_DNA"/>
</dbReference>
<evidence type="ECO:0000313" key="2">
    <source>
        <dbReference type="Proteomes" id="UP001064971"/>
    </source>
</evidence>